<evidence type="ECO:0000256" key="4">
    <source>
        <dbReference type="SAM" id="MobiDB-lite"/>
    </source>
</evidence>
<dbReference type="Proteomes" id="UP000031668">
    <property type="component" value="Unassembled WGS sequence"/>
</dbReference>
<dbReference type="EMBL" id="JWZT01001618">
    <property type="protein sequence ID" value="KII71773.1"/>
    <property type="molecule type" value="Genomic_DNA"/>
</dbReference>
<dbReference type="GO" id="GO:0003723">
    <property type="term" value="F:RNA binding"/>
    <property type="evidence" value="ECO:0007669"/>
    <property type="project" value="TreeGrafter"/>
</dbReference>
<proteinExistence type="inferred from homology"/>
<name>A0A0C2JQV7_THEKT</name>
<feature type="region of interest" description="Disordered" evidence="4">
    <location>
        <begin position="68"/>
        <end position="108"/>
    </location>
</feature>
<dbReference type="PANTHER" id="PTHR12718">
    <property type="entry name" value="CELL CYCLE CONTROL PROTEIN CWF15"/>
    <property type="match status" value="1"/>
</dbReference>
<feature type="compositionally biased region" description="Acidic residues" evidence="4">
    <location>
        <begin position="96"/>
        <end position="106"/>
    </location>
</feature>
<keyword evidence="3" id="KW-0508">mRNA splicing</keyword>
<keyword evidence="2" id="KW-0507">mRNA processing</keyword>
<evidence type="ECO:0000256" key="2">
    <source>
        <dbReference type="ARBA" id="ARBA00022664"/>
    </source>
</evidence>
<feature type="region of interest" description="Disordered" evidence="4">
    <location>
        <begin position="122"/>
        <end position="152"/>
    </location>
</feature>
<feature type="compositionally biased region" description="Polar residues" evidence="4">
    <location>
        <begin position="22"/>
        <end position="32"/>
    </location>
</feature>
<evidence type="ECO:0000313" key="6">
    <source>
        <dbReference type="Proteomes" id="UP000031668"/>
    </source>
</evidence>
<dbReference type="Pfam" id="PF04889">
    <property type="entry name" value="Cwf_Cwc_15"/>
    <property type="match status" value="2"/>
</dbReference>
<evidence type="ECO:0000256" key="3">
    <source>
        <dbReference type="ARBA" id="ARBA00023187"/>
    </source>
</evidence>
<reference evidence="5 6" key="1">
    <citation type="journal article" date="2014" name="Genome Biol. Evol.">
        <title>The genome of the myxosporean Thelohanellus kitauei shows adaptations to nutrient acquisition within its fish host.</title>
        <authorList>
            <person name="Yang Y."/>
            <person name="Xiong J."/>
            <person name="Zhou Z."/>
            <person name="Huo F."/>
            <person name="Miao W."/>
            <person name="Ran C."/>
            <person name="Liu Y."/>
            <person name="Zhang J."/>
            <person name="Feng J."/>
            <person name="Wang M."/>
            <person name="Wang M."/>
            <person name="Wang L."/>
            <person name="Yao B."/>
        </authorList>
    </citation>
    <scope>NUCLEOTIDE SEQUENCE [LARGE SCALE GENOMIC DNA]</scope>
    <source>
        <strain evidence="5">Wuqing</strain>
    </source>
</reference>
<sequence>MTTAGKATFDPARGGSGKNEKSYTLLSKQFSSRDMPGQLKLKSRVPGQDTQEELKLKNFRQELIEREAEAKRKREAALAAESAQVPKELEVGSSDSEVESDDDEAETAALLAELQRIREERAEVKAKKEAEEREQAEKNKVNSAISGNPLLDPEQSNFLVKRKWNDDVIFKNCAKDRDKKQKPYFINDMIRSDFHRRFMDRYVK</sequence>
<protein>
    <submittedName>
        <fullName evidence="5">Protein CWC15</fullName>
    </submittedName>
</protein>
<accession>A0A0C2JQV7</accession>
<feature type="region of interest" description="Disordered" evidence="4">
    <location>
        <begin position="1"/>
        <end position="53"/>
    </location>
</feature>
<gene>
    <name evidence="5" type="ORF">RF11_12432</name>
</gene>
<dbReference type="GO" id="GO:0045292">
    <property type="term" value="P:mRNA cis splicing, via spliceosome"/>
    <property type="evidence" value="ECO:0007669"/>
    <property type="project" value="TreeGrafter"/>
</dbReference>
<keyword evidence="6" id="KW-1185">Reference proteome</keyword>
<evidence type="ECO:0000256" key="1">
    <source>
        <dbReference type="ARBA" id="ARBA00006644"/>
    </source>
</evidence>
<dbReference type="InterPro" id="IPR006973">
    <property type="entry name" value="Cwf_Cwc_15"/>
</dbReference>
<comment type="caution">
    <text evidence="5">The sequence shown here is derived from an EMBL/GenBank/DDBJ whole genome shotgun (WGS) entry which is preliminary data.</text>
</comment>
<dbReference type="GO" id="GO:0071013">
    <property type="term" value="C:catalytic step 2 spliceosome"/>
    <property type="evidence" value="ECO:0007669"/>
    <property type="project" value="TreeGrafter"/>
</dbReference>
<evidence type="ECO:0000313" key="5">
    <source>
        <dbReference type="EMBL" id="KII71773.1"/>
    </source>
</evidence>
<dbReference type="OMA" id="KYREHGQ"/>
<dbReference type="OrthoDB" id="30179at2759"/>
<feature type="compositionally biased region" description="Basic and acidic residues" evidence="4">
    <location>
        <begin position="122"/>
        <end position="140"/>
    </location>
</feature>
<comment type="similarity">
    <text evidence="1">Belongs to the CWC15 family.</text>
</comment>
<dbReference type="PANTHER" id="PTHR12718:SF2">
    <property type="entry name" value="SPLICEOSOME-ASSOCIATED PROTEIN CWC15 HOMOLOG"/>
    <property type="match status" value="1"/>
</dbReference>
<organism evidence="5 6">
    <name type="scientific">Thelohanellus kitauei</name>
    <name type="common">Myxosporean</name>
    <dbReference type="NCBI Taxonomy" id="669202"/>
    <lineage>
        <taxon>Eukaryota</taxon>
        <taxon>Metazoa</taxon>
        <taxon>Cnidaria</taxon>
        <taxon>Myxozoa</taxon>
        <taxon>Myxosporea</taxon>
        <taxon>Bivalvulida</taxon>
        <taxon>Platysporina</taxon>
        <taxon>Myxobolidae</taxon>
        <taxon>Thelohanellus</taxon>
    </lineage>
</organism>
<dbReference type="AlphaFoldDB" id="A0A0C2JQV7"/>